<gene>
    <name evidence="8" type="ORF">JWV37_10875</name>
</gene>
<feature type="transmembrane region" description="Helical" evidence="6">
    <location>
        <begin position="252"/>
        <end position="269"/>
    </location>
</feature>
<dbReference type="EMBL" id="JAFHKK010000030">
    <property type="protein sequence ID" value="MBN2965286.1"/>
    <property type="molecule type" value="Genomic_DNA"/>
</dbReference>
<proteinExistence type="predicted"/>
<evidence type="ECO:0000313" key="8">
    <source>
        <dbReference type="EMBL" id="MBN2965286.1"/>
    </source>
</evidence>
<keyword evidence="9" id="KW-1185">Reference proteome</keyword>
<dbReference type="InterPro" id="IPR000620">
    <property type="entry name" value="EamA_dom"/>
</dbReference>
<dbReference type="SUPFAM" id="SSF103481">
    <property type="entry name" value="Multidrug resistance efflux transporter EmrE"/>
    <property type="match status" value="2"/>
</dbReference>
<evidence type="ECO:0000256" key="2">
    <source>
        <dbReference type="ARBA" id="ARBA00022475"/>
    </source>
</evidence>
<evidence type="ECO:0000313" key="9">
    <source>
        <dbReference type="Proteomes" id="UP000703590"/>
    </source>
</evidence>
<keyword evidence="2" id="KW-1003">Cell membrane</keyword>
<dbReference type="Proteomes" id="UP000703590">
    <property type="component" value="Unassembled WGS sequence"/>
</dbReference>
<accession>A0ABS2WUG6</accession>
<keyword evidence="3 6" id="KW-0812">Transmembrane</keyword>
<feature type="domain" description="EamA" evidence="7">
    <location>
        <begin position="156"/>
        <end position="291"/>
    </location>
</feature>
<evidence type="ECO:0000256" key="5">
    <source>
        <dbReference type="ARBA" id="ARBA00023136"/>
    </source>
</evidence>
<dbReference type="InterPro" id="IPR037185">
    <property type="entry name" value="EmrE-like"/>
</dbReference>
<feature type="transmembrane region" description="Helical" evidence="6">
    <location>
        <begin position="182"/>
        <end position="201"/>
    </location>
</feature>
<keyword evidence="4 6" id="KW-1133">Transmembrane helix</keyword>
<feature type="transmembrane region" description="Helical" evidence="6">
    <location>
        <begin position="36"/>
        <end position="55"/>
    </location>
</feature>
<dbReference type="InterPro" id="IPR050638">
    <property type="entry name" value="AA-Vitamin_Transporters"/>
</dbReference>
<evidence type="ECO:0000256" key="1">
    <source>
        <dbReference type="ARBA" id="ARBA00004651"/>
    </source>
</evidence>
<feature type="transmembrane region" description="Helical" evidence="6">
    <location>
        <begin position="157"/>
        <end position="175"/>
    </location>
</feature>
<sequence>MWNESVKPYVFLVLCVLFWSGNFILGRFIHEDIEPVQLAMYRWLGVLILLLPYLMRQRRAVWGALKGHFWMLLLLSFLGVTSFNTVLYVGLQDTTATNALLINSATPITIVLLSVLILKSKVRPLQVAGILFSMVGVVHLALHGEWERLATLSFGKGDIWVIVASSMWALYSVLLRFRPAGFSGYFATSVLLGSLMLYGVFWQMGYGLLDVFSFSLNAKLVIAYTVVFPSFLSYHFWHYGIANIGPEKSGQFVHLMPVFGSILAFFFLGERFYMYHLGGVALIGVGIYLSLFLGKAKA</sequence>
<feature type="transmembrane region" description="Helical" evidence="6">
    <location>
        <begin position="97"/>
        <end position="118"/>
    </location>
</feature>
<feature type="transmembrane region" description="Helical" evidence="6">
    <location>
        <begin position="275"/>
        <end position="294"/>
    </location>
</feature>
<evidence type="ECO:0000259" key="7">
    <source>
        <dbReference type="Pfam" id="PF00892"/>
    </source>
</evidence>
<feature type="transmembrane region" description="Helical" evidence="6">
    <location>
        <begin position="67"/>
        <end position="91"/>
    </location>
</feature>
<evidence type="ECO:0000256" key="3">
    <source>
        <dbReference type="ARBA" id="ARBA00022692"/>
    </source>
</evidence>
<comment type="caution">
    <text evidence="8">The sequence shown here is derived from an EMBL/GenBank/DDBJ whole genome shotgun (WGS) entry which is preliminary data.</text>
</comment>
<dbReference type="PANTHER" id="PTHR32322">
    <property type="entry name" value="INNER MEMBRANE TRANSPORTER"/>
    <property type="match status" value="1"/>
</dbReference>
<comment type="subcellular location">
    <subcellularLocation>
        <location evidence="1">Cell membrane</location>
        <topology evidence="1">Multi-pass membrane protein</topology>
    </subcellularLocation>
</comment>
<feature type="transmembrane region" description="Helical" evidence="6">
    <location>
        <begin position="125"/>
        <end position="142"/>
    </location>
</feature>
<feature type="transmembrane region" description="Helical" evidence="6">
    <location>
        <begin position="9"/>
        <end position="30"/>
    </location>
</feature>
<evidence type="ECO:0000256" key="4">
    <source>
        <dbReference type="ARBA" id="ARBA00022989"/>
    </source>
</evidence>
<evidence type="ECO:0000256" key="6">
    <source>
        <dbReference type="SAM" id="Phobius"/>
    </source>
</evidence>
<reference evidence="9" key="2">
    <citation type="submission" date="2021-02" db="EMBL/GenBank/DDBJ databases">
        <title>Sulfurospirillum tamanensis sp. nov.</title>
        <authorList>
            <person name="Merkel A.Y."/>
        </authorList>
    </citation>
    <scope>NUCLEOTIDE SEQUENCE [LARGE SCALE GENOMIC DNA]</scope>
    <source>
        <strain evidence="9">T05b</strain>
    </source>
</reference>
<organism evidence="8 9">
    <name type="scientific">Sulfurospirillum tamanense</name>
    <dbReference type="NCBI Taxonomy" id="2813362"/>
    <lineage>
        <taxon>Bacteria</taxon>
        <taxon>Pseudomonadati</taxon>
        <taxon>Campylobacterota</taxon>
        <taxon>Epsilonproteobacteria</taxon>
        <taxon>Campylobacterales</taxon>
        <taxon>Sulfurospirillaceae</taxon>
        <taxon>Sulfurospirillum</taxon>
    </lineage>
</organism>
<feature type="domain" description="EamA" evidence="7">
    <location>
        <begin position="9"/>
        <end position="139"/>
    </location>
</feature>
<protein>
    <submittedName>
        <fullName evidence="8">DMT family transporter</fullName>
    </submittedName>
</protein>
<keyword evidence="5 6" id="KW-0472">Membrane</keyword>
<dbReference type="RefSeq" id="WP_205459833.1">
    <property type="nucleotide sequence ID" value="NZ_JAFHKK010000030.1"/>
</dbReference>
<reference evidence="8 9" key="3">
    <citation type="submission" date="2021-02" db="EMBL/GenBank/DDBJ databases">
        <authorList>
            <person name="Merkel A.Y."/>
        </authorList>
    </citation>
    <scope>NUCLEOTIDE SEQUENCE [LARGE SCALE GENOMIC DNA]</scope>
    <source>
        <strain evidence="8 9">T05b</strain>
    </source>
</reference>
<name>A0ABS2WUG6_9BACT</name>
<dbReference type="Pfam" id="PF00892">
    <property type="entry name" value="EamA"/>
    <property type="match status" value="2"/>
</dbReference>
<reference evidence="8 9" key="1">
    <citation type="submission" date="2021-02" db="EMBL/GenBank/DDBJ databases">
        <title>Sulfurospirillum tamanensis sp. nov.</title>
        <authorList>
            <person name="Frolova A."/>
            <person name="Merkel A."/>
            <person name="Slobodkin A."/>
        </authorList>
    </citation>
    <scope>NUCLEOTIDE SEQUENCE [LARGE SCALE GENOMIC DNA]</scope>
    <source>
        <strain evidence="8 9">T05b</strain>
    </source>
</reference>
<feature type="transmembrane region" description="Helical" evidence="6">
    <location>
        <begin position="221"/>
        <end position="240"/>
    </location>
</feature>
<dbReference type="PANTHER" id="PTHR32322:SF18">
    <property type="entry name" value="S-ADENOSYLMETHIONINE_S-ADENOSYLHOMOCYSTEINE TRANSPORTER"/>
    <property type="match status" value="1"/>
</dbReference>